<dbReference type="InterPro" id="IPR004764">
    <property type="entry name" value="MdtF-like"/>
</dbReference>
<dbReference type="Gene3D" id="3.30.70.1320">
    <property type="entry name" value="Multidrug efflux transporter AcrB pore domain like"/>
    <property type="match status" value="1"/>
</dbReference>
<evidence type="ECO:0000256" key="1">
    <source>
        <dbReference type="ARBA" id="ARBA00004429"/>
    </source>
</evidence>
<accession>A0ABS2GS63</accession>
<feature type="transmembrane region" description="Helical" evidence="9">
    <location>
        <begin position="473"/>
        <end position="500"/>
    </location>
</feature>
<dbReference type="SUPFAM" id="SSF82714">
    <property type="entry name" value="Multidrug efflux transporter AcrB TolC docking domain, DN and DC subdomains"/>
    <property type="match status" value="2"/>
</dbReference>
<feature type="transmembrane region" description="Helical" evidence="9">
    <location>
        <begin position="395"/>
        <end position="416"/>
    </location>
</feature>
<evidence type="ECO:0000256" key="6">
    <source>
        <dbReference type="ARBA" id="ARBA00022692"/>
    </source>
</evidence>
<evidence type="ECO:0000256" key="5">
    <source>
        <dbReference type="ARBA" id="ARBA00022519"/>
    </source>
</evidence>
<evidence type="ECO:0000256" key="2">
    <source>
        <dbReference type="ARBA" id="ARBA00010942"/>
    </source>
</evidence>
<dbReference type="Gene3D" id="1.20.1640.10">
    <property type="entry name" value="Multidrug efflux transporter AcrB transmembrane domain"/>
    <property type="match status" value="2"/>
</dbReference>
<dbReference type="Proteomes" id="UP000777002">
    <property type="component" value="Unassembled WGS sequence"/>
</dbReference>
<reference evidence="11 12" key="1">
    <citation type="journal article" date="2021" name="Sci. Rep.">
        <title>The distribution of antibiotic resistance genes in chicken gut microbiota commensals.</title>
        <authorList>
            <person name="Juricova H."/>
            <person name="Matiasovicova J."/>
            <person name="Kubasova T."/>
            <person name="Cejkova D."/>
            <person name="Rychlik I."/>
        </authorList>
    </citation>
    <scope>NUCLEOTIDE SEQUENCE [LARGE SCALE GENOMIC DNA]</scope>
    <source>
        <strain evidence="11 12">An562</strain>
    </source>
</reference>
<evidence type="ECO:0000256" key="3">
    <source>
        <dbReference type="ARBA" id="ARBA00022448"/>
    </source>
</evidence>
<dbReference type="RefSeq" id="WP_205050282.1">
    <property type="nucleotide sequence ID" value="NZ_JACJKX010000008.1"/>
</dbReference>
<name>A0ABS2GS63_9BURK</name>
<feature type="transmembrane region" description="Helical" evidence="9">
    <location>
        <begin position="12"/>
        <end position="31"/>
    </location>
</feature>
<dbReference type="PRINTS" id="PR00702">
    <property type="entry name" value="ACRIFLAVINRP"/>
</dbReference>
<feature type="transmembrane region" description="Helical" evidence="9">
    <location>
        <begin position="533"/>
        <end position="554"/>
    </location>
</feature>
<keyword evidence="6 9" id="KW-0812">Transmembrane</keyword>
<comment type="similarity">
    <text evidence="2 9">Belongs to the resistance-nodulation-cell division (RND) (TC 2.A.6) family.</text>
</comment>
<dbReference type="Pfam" id="PF00873">
    <property type="entry name" value="ACR_tran"/>
    <property type="match status" value="1"/>
</dbReference>
<feature type="transmembrane region" description="Helical" evidence="9">
    <location>
        <begin position="1005"/>
        <end position="1024"/>
    </location>
</feature>
<feature type="transmembrane region" description="Helical" evidence="9">
    <location>
        <begin position="343"/>
        <end position="362"/>
    </location>
</feature>
<dbReference type="SUPFAM" id="SSF82693">
    <property type="entry name" value="Multidrug efflux transporter AcrB pore domain, PN1, PN2, PC1 and PC2 subdomains"/>
    <property type="match status" value="4"/>
</dbReference>
<evidence type="ECO:0000313" key="11">
    <source>
        <dbReference type="EMBL" id="MBM6928693.1"/>
    </source>
</evidence>
<evidence type="ECO:0000256" key="8">
    <source>
        <dbReference type="ARBA" id="ARBA00023136"/>
    </source>
</evidence>
<keyword evidence="8 9" id="KW-0472">Membrane</keyword>
<keyword evidence="4" id="KW-1003">Cell membrane</keyword>
<feature type="transmembrane region" description="Helical" evidence="9">
    <location>
        <begin position="441"/>
        <end position="461"/>
    </location>
</feature>
<dbReference type="InterPro" id="IPR001036">
    <property type="entry name" value="Acrflvin-R"/>
</dbReference>
<evidence type="ECO:0000256" key="7">
    <source>
        <dbReference type="ARBA" id="ARBA00022989"/>
    </source>
</evidence>
<keyword evidence="12" id="KW-1185">Reference proteome</keyword>
<feature type="transmembrane region" description="Helical" evidence="9">
    <location>
        <begin position="369"/>
        <end position="389"/>
    </location>
</feature>
<dbReference type="EMBL" id="JACJKX010000008">
    <property type="protein sequence ID" value="MBM6928693.1"/>
    <property type="molecule type" value="Genomic_DNA"/>
</dbReference>
<dbReference type="Gene3D" id="3.30.70.1440">
    <property type="entry name" value="Multidrug efflux transporter AcrB pore domain"/>
    <property type="match status" value="1"/>
</dbReference>
<keyword evidence="5 9" id="KW-0997">Cell inner membrane</keyword>
<dbReference type="InterPro" id="IPR027463">
    <property type="entry name" value="AcrB_DN_DC_subdom"/>
</dbReference>
<comment type="subcellular location">
    <subcellularLocation>
        <location evidence="1 9">Cell inner membrane</location>
        <topology evidence="1 9">Multi-pass membrane protein</topology>
    </subcellularLocation>
</comment>
<dbReference type="Gene3D" id="3.30.70.1430">
    <property type="entry name" value="Multidrug efflux transporter AcrB pore domain"/>
    <property type="match status" value="2"/>
</dbReference>
<dbReference type="NCBIfam" id="NF000282">
    <property type="entry name" value="RND_permease_1"/>
    <property type="match status" value="1"/>
</dbReference>
<evidence type="ECO:0000313" key="12">
    <source>
        <dbReference type="Proteomes" id="UP000777002"/>
    </source>
</evidence>
<keyword evidence="3 9" id="KW-0813">Transport</keyword>
<keyword evidence="7 9" id="KW-1133">Transmembrane helix</keyword>
<organism evidence="11 12">
    <name type="scientific">Parasutterella secunda</name>
    <dbReference type="NCBI Taxonomy" id="626947"/>
    <lineage>
        <taxon>Bacteria</taxon>
        <taxon>Pseudomonadati</taxon>
        <taxon>Pseudomonadota</taxon>
        <taxon>Betaproteobacteria</taxon>
        <taxon>Burkholderiales</taxon>
        <taxon>Sutterellaceae</taxon>
        <taxon>Parasutterella</taxon>
    </lineage>
</organism>
<evidence type="ECO:0000256" key="9">
    <source>
        <dbReference type="RuleBase" id="RU364070"/>
    </source>
</evidence>
<dbReference type="PANTHER" id="PTHR32063">
    <property type="match status" value="1"/>
</dbReference>
<feature type="transmembrane region" description="Helical" evidence="9">
    <location>
        <begin position="892"/>
        <end position="912"/>
    </location>
</feature>
<feature type="transmembrane region" description="Helical" evidence="9">
    <location>
        <begin position="966"/>
        <end position="985"/>
    </location>
</feature>
<gene>
    <name evidence="11" type="ORF">H5985_05340</name>
</gene>
<dbReference type="SUPFAM" id="SSF82866">
    <property type="entry name" value="Multidrug efflux transporter AcrB transmembrane domain"/>
    <property type="match status" value="2"/>
</dbReference>
<comment type="caution">
    <text evidence="11">The sequence shown here is derived from an EMBL/GenBank/DDBJ whole genome shotgun (WGS) entry which is preliminary data.</text>
</comment>
<sequence>MLSQLCIRRPILASVMSILIVLAGLVAVRILPLSQYPDISPPSVSISTSYEGADAQTLARTIAAPIEDQLSGIEGLQYYTTSLRSNGDVRISCTFEVGIDPNDAMLEINNRVRTAERRLPESVRQNGVTVRKRSEETLLMMALTSPDRSMNPTQMADYATLNIVDDLKRIPGVGDVSIFGNVQGAMRIWLNPDKMALLGVTVGDVENAVDIQNYQYAAGRVGAAPTTPEQQLFYTVTTEGQLLTAEEFGNITIRSDGPEGIIRLKDIARVEVGKRSYDSYNLLNNEPAITVAVYLQTGANAMSTAELVKERIAELAQHYPKGRITHTVTDDTTIFVSASLSEVGKTLIEAGLLVLLVVYVFLQSWRATLIPMIAVPVSLIGTMVGLWAFDFSLNTLTLFAMTLAIGIVVDDAIVVLENVERIMVSEGVSARTAAKRAMKEVAGALVAIVLVLSAVFVPVAFLGGMAGELYRQFAVTITISVAISGFVALTLTPALCAILLKPRKKDPSGFFKRFNHGLGRVTKLFQRVVGLALHHRVASGVVLIAVIAACWQMVQITPTSFVPREDQGVVRLSLSLPEGASQSRTERVSDELQRKMGQIEGVESVLTLTGFDTVANDTRQNAATFVLKLKLWDERQNTANDVVRILTKMAEDITEGRATASTPAPIRGLGSSGGFSGFLQSRESDDPVQLQQVADNFIDELQRSPVLTGLRHTAMAESPMLLVKVDEAKALAMGVSISDIYDTLAAFMGSTYINDFTRNGKINRVIMQADAPYRMKPDDLGRSWVRNNEGEMIPMSTLISWERTSGAETMSRMNGYLAARFMGEAVAGVSSGEAIAEVERIANEVLPEGYAIGWTGQAFQEKRLGASASTAFIFGIIVVFLILAAQYERWSLPIAVVLAVPFAVLGALIATYCRGLSNDIYFQIGLLVLVGLSAKNAILIVEFAAQKLEQGKSVFDAALEAASLRLRPILMTSFAFILGVVPLALATGPGAAARQSMGTGVLGGMLVATFIAIIFVPVYFTWFVSKKPVRREEDDDEAASPFLSHPEKSDEPEQKNKN</sequence>
<proteinExistence type="inferred from homology"/>
<protein>
    <recommendedName>
        <fullName evidence="9">Efflux pump membrane transporter</fullName>
    </recommendedName>
</protein>
<dbReference type="NCBIfam" id="TIGR00915">
    <property type="entry name" value="2A0602"/>
    <property type="match status" value="1"/>
</dbReference>
<evidence type="ECO:0000256" key="4">
    <source>
        <dbReference type="ARBA" id="ARBA00022475"/>
    </source>
</evidence>
<feature type="transmembrane region" description="Helical" evidence="9">
    <location>
        <begin position="864"/>
        <end position="885"/>
    </location>
</feature>
<evidence type="ECO:0000256" key="10">
    <source>
        <dbReference type="SAM" id="MobiDB-lite"/>
    </source>
</evidence>
<feature type="compositionally biased region" description="Basic and acidic residues" evidence="10">
    <location>
        <begin position="1045"/>
        <end position="1058"/>
    </location>
</feature>
<dbReference type="Gene3D" id="3.30.2090.10">
    <property type="entry name" value="Multidrug efflux transporter AcrB TolC docking domain, DN and DC subdomains"/>
    <property type="match status" value="2"/>
</dbReference>
<feature type="transmembrane region" description="Helical" evidence="9">
    <location>
        <begin position="924"/>
        <end position="945"/>
    </location>
</feature>
<dbReference type="PANTHER" id="PTHR32063:SF13">
    <property type="entry name" value="MULTIDRUG EFFLUX PUMP SUBUNIT ACRB-RELATED"/>
    <property type="match status" value="1"/>
</dbReference>
<feature type="region of interest" description="Disordered" evidence="10">
    <location>
        <begin position="1034"/>
        <end position="1058"/>
    </location>
</feature>